<keyword evidence="2" id="KW-1185">Reference proteome</keyword>
<dbReference type="Proteomes" id="UP001240984">
    <property type="component" value="Unassembled WGS sequence"/>
</dbReference>
<dbReference type="RefSeq" id="WP_306835222.1">
    <property type="nucleotide sequence ID" value="NZ_JAUSRA010000001.1"/>
</dbReference>
<comment type="caution">
    <text evidence="1">The sequence shown here is derived from an EMBL/GenBank/DDBJ whole genome shotgun (WGS) entry which is preliminary data.</text>
</comment>
<name>A0ABT9N2Z2_9ACTN</name>
<proteinExistence type="predicted"/>
<dbReference type="EMBL" id="JAUSRA010000001">
    <property type="protein sequence ID" value="MDP9797821.1"/>
    <property type="molecule type" value="Genomic_DNA"/>
</dbReference>
<protein>
    <submittedName>
        <fullName evidence="1">Uncharacterized protein</fullName>
    </submittedName>
</protein>
<evidence type="ECO:0000313" key="1">
    <source>
        <dbReference type="EMBL" id="MDP9797821.1"/>
    </source>
</evidence>
<accession>A0ABT9N2Z2</accession>
<sequence>MRGDDRDGRLADVAVFHDEPQNPGIVWHPVTDVRLVVLIGPQKYKDQGQRWYAARGVAAYRIFDHESARTLTEFAHDADVLRAVGLRA</sequence>
<organism evidence="1 2">
    <name type="scientific">Catenuloplanes nepalensis</name>
    <dbReference type="NCBI Taxonomy" id="587533"/>
    <lineage>
        <taxon>Bacteria</taxon>
        <taxon>Bacillati</taxon>
        <taxon>Actinomycetota</taxon>
        <taxon>Actinomycetes</taxon>
        <taxon>Micromonosporales</taxon>
        <taxon>Micromonosporaceae</taxon>
        <taxon>Catenuloplanes</taxon>
    </lineage>
</organism>
<evidence type="ECO:0000313" key="2">
    <source>
        <dbReference type="Proteomes" id="UP001240984"/>
    </source>
</evidence>
<reference evidence="1 2" key="1">
    <citation type="submission" date="2023-07" db="EMBL/GenBank/DDBJ databases">
        <title>Sequencing the genomes of 1000 actinobacteria strains.</title>
        <authorList>
            <person name="Klenk H.-P."/>
        </authorList>
    </citation>
    <scope>NUCLEOTIDE SEQUENCE [LARGE SCALE GENOMIC DNA]</scope>
    <source>
        <strain evidence="1 2">DSM 44710</strain>
    </source>
</reference>
<gene>
    <name evidence="1" type="ORF">J2S43_006333</name>
</gene>